<accession>A0ABW1YU93</accession>
<reference evidence="3" key="1">
    <citation type="journal article" date="2019" name="Int. J. Syst. Evol. Microbiol.">
        <title>The Global Catalogue of Microorganisms (GCM) 10K type strain sequencing project: providing services to taxonomists for standard genome sequencing and annotation.</title>
        <authorList>
            <consortium name="The Broad Institute Genomics Platform"/>
            <consortium name="The Broad Institute Genome Sequencing Center for Infectious Disease"/>
            <person name="Wu L."/>
            <person name="Ma J."/>
        </authorList>
    </citation>
    <scope>NUCLEOTIDE SEQUENCE [LARGE SCALE GENOMIC DNA]</scope>
    <source>
        <strain evidence="3">CGMCC 1.13718</strain>
    </source>
</reference>
<evidence type="ECO:0000313" key="3">
    <source>
        <dbReference type="Proteomes" id="UP001596425"/>
    </source>
</evidence>
<protein>
    <submittedName>
        <fullName evidence="2">FixH family protein</fullName>
    </submittedName>
</protein>
<dbReference type="InterPro" id="IPR008620">
    <property type="entry name" value="FixH"/>
</dbReference>
<name>A0ABW1YU93_9GAMM</name>
<evidence type="ECO:0000256" key="1">
    <source>
        <dbReference type="SAM" id="MobiDB-lite"/>
    </source>
</evidence>
<sequence length="190" mass="21798">MAKPWYREFWVWMVLSPLILTVVVSSVMVSIAVRHADDTVSDTYYKDSRMYHFTADQDKRAAALGLAAMVQFGEDSSPEHSNDSPERPKKTPERKKSTVTLELNGELEYPQRLLLTLSHPVEADMDRHILLEQVSVGRYTGSVPGDLQYRWYLRLMPELNPQQHQKAEWRLKGEINFDLGRAAPLNPASQ</sequence>
<feature type="compositionally biased region" description="Basic and acidic residues" evidence="1">
    <location>
        <begin position="77"/>
        <end position="96"/>
    </location>
</feature>
<evidence type="ECO:0000313" key="2">
    <source>
        <dbReference type="EMBL" id="MFC6634989.1"/>
    </source>
</evidence>
<dbReference type="Pfam" id="PF05751">
    <property type="entry name" value="FixH"/>
    <property type="match status" value="1"/>
</dbReference>
<comment type="caution">
    <text evidence="2">The sequence shown here is derived from an EMBL/GenBank/DDBJ whole genome shotgun (WGS) entry which is preliminary data.</text>
</comment>
<proteinExistence type="predicted"/>
<dbReference type="Proteomes" id="UP001596425">
    <property type="component" value="Unassembled WGS sequence"/>
</dbReference>
<feature type="region of interest" description="Disordered" evidence="1">
    <location>
        <begin position="74"/>
        <end position="99"/>
    </location>
</feature>
<dbReference type="RefSeq" id="WP_226864767.1">
    <property type="nucleotide sequence ID" value="NZ_JACZFR010000016.1"/>
</dbReference>
<gene>
    <name evidence="2" type="ORF">ACFQBM_17000</name>
</gene>
<keyword evidence="3" id="KW-1185">Reference proteome</keyword>
<dbReference type="EMBL" id="JBHSVR010000001">
    <property type="protein sequence ID" value="MFC6634989.1"/>
    <property type="molecule type" value="Genomic_DNA"/>
</dbReference>
<organism evidence="2 3">
    <name type="scientific">Microbulbifer taiwanensis</name>
    <dbReference type="NCBI Taxonomy" id="986746"/>
    <lineage>
        <taxon>Bacteria</taxon>
        <taxon>Pseudomonadati</taxon>
        <taxon>Pseudomonadota</taxon>
        <taxon>Gammaproteobacteria</taxon>
        <taxon>Cellvibrionales</taxon>
        <taxon>Microbulbiferaceae</taxon>
        <taxon>Microbulbifer</taxon>
    </lineage>
</organism>